<organism evidence="1 2">
    <name type="scientific">Aliiroseovarius crassostreae</name>
    <dbReference type="NCBI Taxonomy" id="154981"/>
    <lineage>
        <taxon>Bacteria</taxon>
        <taxon>Pseudomonadati</taxon>
        <taxon>Pseudomonadota</taxon>
        <taxon>Alphaproteobacteria</taxon>
        <taxon>Rhodobacterales</taxon>
        <taxon>Paracoccaceae</taxon>
        <taxon>Aliiroseovarius</taxon>
    </lineage>
</organism>
<keyword evidence="2" id="KW-1185">Reference proteome</keyword>
<accession>A0A0P7J3W8</accession>
<dbReference type="PROSITE" id="PS51257">
    <property type="entry name" value="PROKAR_LIPOPROTEIN"/>
    <property type="match status" value="1"/>
</dbReference>
<dbReference type="EMBL" id="LKBA01000019">
    <property type="protein sequence ID" value="KPN62342.1"/>
    <property type="molecule type" value="Genomic_DNA"/>
</dbReference>
<dbReference type="Pfam" id="PF11150">
    <property type="entry name" value="DUF2927"/>
    <property type="match status" value="1"/>
</dbReference>
<name>A0A0P7J3W8_9RHOB</name>
<sequence length="463" mass="50237">MRKKILGVAMALTGLVLSGCMSPGGTGAGNGADDVTARQVPNFSLALPPMKAFSNTSIPRPERRNSDIAGDFLDLSFQLESGRALPVLSRFEGPVTVRVLGRYPGQMQQDLTQLLQRLRIEAAIDIRQVDSARPAALTVEVVPKAELQRLVPNAACFVAPNVASWQEYKSFRGTIVTDWTQLRTRTKMSIFLPGNVAPQEMRDCLHEEMAQALGPVNDLYRLTNSVFNDDNFHTVLTGFDMLILRAFYAPELRSGMTRAQVAAQLPALLARLNPAGGIGLPRHHPPTPREWKNAIETALGQGRNQVQRRAAAIKAVEIARAQGWQGPRLAFSLFVQGRLTLASNSSGAFDAFRQADRIYSASPGARLQAAHMGVQLAAYALSFGHAEEAIDIVNRHIAPVKSAENAALLSTLLMLKAEALDLAGRDTEAQLVRLDSLGWARYGFGSTDQVSARLREIAAISPG</sequence>
<evidence type="ECO:0000313" key="1">
    <source>
        <dbReference type="EMBL" id="KPN62342.1"/>
    </source>
</evidence>
<comment type="caution">
    <text evidence="1">The sequence shown here is derived from an EMBL/GenBank/DDBJ whole genome shotgun (WGS) entry which is preliminary data.</text>
</comment>
<dbReference type="STRING" id="154981.AKJ29_08860"/>
<dbReference type="RefSeq" id="WP_055191948.1">
    <property type="nucleotide sequence ID" value="NZ_FPBS01000009.1"/>
</dbReference>
<gene>
    <name evidence="1" type="ORF">AKJ29_08860</name>
</gene>
<dbReference type="Proteomes" id="UP000050471">
    <property type="component" value="Unassembled WGS sequence"/>
</dbReference>
<protein>
    <submittedName>
        <fullName evidence="1">ATP-dependent transcriptional regulator</fullName>
    </submittedName>
</protein>
<reference evidence="1 2" key="1">
    <citation type="submission" date="2015-09" db="EMBL/GenBank/DDBJ databases">
        <title>Draft genome sequence of Aliiroseovarius crassostreae CV919-312TSm, the causative agent of Roseovarius Oyster Disease (formerly Juvenile Oyster Disease).</title>
        <authorList>
            <person name="Kessner L."/>
            <person name="Spinard E."/>
            <person name="Nelson D."/>
        </authorList>
    </citation>
    <scope>NUCLEOTIDE SEQUENCE [LARGE SCALE GENOMIC DNA]</scope>
    <source>
        <strain evidence="1 2">CV919-312</strain>
    </source>
</reference>
<evidence type="ECO:0000313" key="2">
    <source>
        <dbReference type="Proteomes" id="UP000050471"/>
    </source>
</evidence>
<proteinExistence type="predicted"/>
<dbReference type="AlphaFoldDB" id="A0A0P7J3W8"/>
<dbReference type="InterPro" id="IPR021323">
    <property type="entry name" value="DUF2927"/>
</dbReference>